<gene>
    <name evidence="1" type="ORF">CVN68_11620</name>
</gene>
<accession>A0A2K8ML19</accession>
<organism evidence="1 2">
    <name type="scientific">Sphingomonas psychrotolerans</name>
    <dbReference type="NCBI Taxonomy" id="1327635"/>
    <lineage>
        <taxon>Bacteria</taxon>
        <taxon>Pseudomonadati</taxon>
        <taxon>Pseudomonadota</taxon>
        <taxon>Alphaproteobacteria</taxon>
        <taxon>Sphingomonadales</taxon>
        <taxon>Sphingomonadaceae</taxon>
        <taxon>Sphingomonas</taxon>
    </lineage>
</organism>
<dbReference type="OrthoDB" id="7054396at2"/>
<keyword evidence="2" id="KW-1185">Reference proteome</keyword>
<dbReference type="KEGG" id="sphc:CVN68_11620"/>
<protein>
    <submittedName>
        <fullName evidence="1">Radical SAM protein</fullName>
    </submittedName>
</protein>
<proteinExistence type="predicted"/>
<evidence type="ECO:0000313" key="1">
    <source>
        <dbReference type="EMBL" id="ATY34578.1"/>
    </source>
</evidence>
<dbReference type="RefSeq" id="WP_100284365.1">
    <property type="nucleotide sequence ID" value="NZ_CP024923.1"/>
</dbReference>
<name>A0A2K8ML19_9SPHN</name>
<dbReference type="Proteomes" id="UP000229081">
    <property type="component" value="Chromosome"/>
</dbReference>
<dbReference type="AlphaFoldDB" id="A0A2K8ML19"/>
<sequence>MDDDLAVANLISHWAFRRDVTPIQIFNRATDPFLRGVKEHLHRTLLLLDAMKLRNHVLVITRWKVSADDVRRLEELVNLRVTVLVTWSGIKDQRIEPVDSRVAEQSLAILAKLAKRTKCILYWRPIVAGLNDGEDDISRAIELSRLADATVFTGLFHRAEIREYLRSLGVEDLYQDAPRRKVMPREVEQRVLEGFDGERLFRKTSCAIAFAHGVADWNGHYGIDHICDICPADQVSICASAHRLPERSAVEALASAAGLSCADLEIGPGHITVADSTEQQRYFIQHSLGFQVHDRAMPHLPGRHGRAEEGWE</sequence>
<reference evidence="1 2" key="1">
    <citation type="submission" date="2017-11" db="EMBL/GenBank/DDBJ databases">
        <title>Complete genome sequence of Sphingomonas sp. Strain Cra20, a psychrotolerant potential plant growth promoting rhizobacteria.</title>
        <authorList>
            <person name="Luo Y."/>
        </authorList>
    </citation>
    <scope>NUCLEOTIDE SEQUENCE [LARGE SCALE GENOMIC DNA]</scope>
    <source>
        <strain evidence="1 2">Cra20</strain>
    </source>
</reference>
<dbReference type="EMBL" id="CP024923">
    <property type="protein sequence ID" value="ATY34578.1"/>
    <property type="molecule type" value="Genomic_DNA"/>
</dbReference>
<evidence type="ECO:0000313" key="2">
    <source>
        <dbReference type="Proteomes" id="UP000229081"/>
    </source>
</evidence>